<dbReference type="InterPro" id="IPR036400">
    <property type="entry name" value="Cyt_B5-like_heme/steroid_sf"/>
</dbReference>
<evidence type="ECO:0000256" key="12">
    <source>
        <dbReference type="ARBA" id="ARBA00038168"/>
    </source>
</evidence>
<keyword evidence="2" id="KW-0813">Transport</keyword>
<keyword evidence="6" id="KW-0256">Endoplasmic reticulum</keyword>
<evidence type="ECO:0000256" key="11">
    <source>
        <dbReference type="ARBA" id="ARBA00037877"/>
    </source>
</evidence>
<dbReference type="SUPFAM" id="SSF55856">
    <property type="entry name" value="Cytochrome b5-like heme/steroid binding domain"/>
    <property type="match status" value="1"/>
</dbReference>
<evidence type="ECO:0000256" key="4">
    <source>
        <dbReference type="ARBA" id="ARBA00022692"/>
    </source>
</evidence>
<reference evidence="16 17" key="1">
    <citation type="submission" date="2024-03" db="EMBL/GenBank/DDBJ databases">
        <title>Genome-scale model development and genomic sequencing of the oleaginous clade Lipomyces.</title>
        <authorList>
            <consortium name="Lawrence Berkeley National Laboratory"/>
            <person name="Czajka J.J."/>
            <person name="Han Y."/>
            <person name="Kim J."/>
            <person name="Mondo S.J."/>
            <person name="Hofstad B.A."/>
            <person name="Robles A."/>
            <person name="Haridas S."/>
            <person name="Riley R."/>
            <person name="LaButti K."/>
            <person name="Pangilinan J."/>
            <person name="Andreopoulos W."/>
            <person name="Lipzen A."/>
            <person name="Yan J."/>
            <person name="Wang M."/>
            <person name="Ng V."/>
            <person name="Grigoriev I.V."/>
            <person name="Spatafora J.W."/>
            <person name="Magnuson J.K."/>
            <person name="Baker S.E."/>
            <person name="Pomraning K.R."/>
        </authorList>
    </citation>
    <scope>NUCLEOTIDE SEQUENCE [LARGE SCALE GENOMIC DNA]</scope>
    <source>
        <strain evidence="16 17">Phaff 52-87</strain>
    </source>
</reference>
<dbReference type="GeneID" id="90039444"/>
<comment type="subcellular location">
    <subcellularLocation>
        <location evidence="1">Endoplasmic reticulum membrane</location>
        <topology evidence="1">Single-pass membrane protein</topology>
        <orientation evidence="1">Cytoplasmic side</orientation>
    </subcellularLocation>
    <subcellularLocation>
        <location evidence="11">Microsome membrane</location>
        <topology evidence="11">Single-pass membrane protein</topology>
        <orientation evidence="11">Cytoplasmic side</orientation>
    </subcellularLocation>
</comment>
<dbReference type="InterPro" id="IPR001199">
    <property type="entry name" value="Cyt_B5-like_heme/steroid-bd"/>
</dbReference>
<evidence type="ECO:0000256" key="10">
    <source>
        <dbReference type="ARBA" id="ARBA00023136"/>
    </source>
</evidence>
<sequence length="133" mass="13933">MSTGEYISLADVQSHNSKEDLYMVIDGKVYDCTKFIDEHPGGEEVLLDCGGTDATDAFEDVGHSDDARSLLPNMLVGELDPAEAASSSKSKPNTTTASSSGSSSPNFVTIAGFVIMAVAGYIAYLQTVAAKSE</sequence>
<feature type="transmembrane region" description="Helical" evidence="13">
    <location>
        <begin position="107"/>
        <end position="125"/>
    </location>
</feature>
<keyword evidence="4 13" id="KW-0812">Transmembrane</keyword>
<evidence type="ECO:0000256" key="2">
    <source>
        <dbReference type="ARBA" id="ARBA00022448"/>
    </source>
</evidence>
<dbReference type="Proteomes" id="UP001498771">
    <property type="component" value="Unassembled WGS sequence"/>
</dbReference>
<evidence type="ECO:0000256" key="6">
    <source>
        <dbReference type="ARBA" id="ARBA00022824"/>
    </source>
</evidence>
<evidence type="ECO:0000256" key="1">
    <source>
        <dbReference type="ARBA" id="ARBA00004131"/>
    </source>
</evidence>
<dbReference type="PRINTS" id="PR00363">
    <property type="entry name" value="CYTOCHROMEB5"/>
</dbReference>
<keyword evidence="10 13" id="KW-0472">Membrane</keyword>
<evidence type="ECO:0000313" key="17">
    <source>
        <dbReference type="Proteomes" id="UP001498771"/>
    </source>
</evidence>
<protein>
    <submittedName>
        <fullName evidence="16">Cytochrome b5</fullName>
    </submittedName>
</protein>
<evidence type="ECO:0000256" key="9">
    <source>
        <dbReference type="ARBA" id="ARBA00023004"/>
    </source>
</evidence>
<dbReference type="SMART" id="SM01117">
    <property type="entry name" value="Cyt-b5"/>
    <property type="match status" value="1"/>
</dbReference>
<evidence type="ECO:0000256" key="5">
    <source>
        <dbReference type="ARBA" id="ARBA00022723"/>
    </source>
</evidence>
<gene>
    <name evidence="16" type="ORF">BZA70DRAFT_287201</name>
</gene>
<dbReference type="PROSITE" id="PS00191">
    <property type="entry name" value="CYTOCHROME_B5_1"/>
    <property type="match status" value="1"/>
</dbReference>
<evidence type="ECO:0000256" key="13">
    <source>
        <dbReference type="RuleBase" id="RU362121"/>
    </source>
</evidence>
<dbReference type="Pfam" id="PF00173">
    <property type="entry name" value="Cyt-b5"/>
    <property type="match status" value="1"/>
</dbReference>
<proteinExistence type="inferred from homology"/>
<feature type="domain" description="Cytochrome b5 heme-binding" evidence="15">
    <location>
        <begin position="4"/>
        <end position="80"/>
    </location>
</feature>
<feature type="region of interest" description="Disordered" evidence="14">
    <location>
        <begin position="81"/>
        <end position="104"/>
    </location>
</feature>
<dbReference type="RefSeq" id="XP_064770895.1">
    <property type="nucleotide sequence ID" value="XM_064913932.1"/>
</dbReference>
<dbReference type="InterPro" id="IPR050668">
    <property type="entry name" value="Cytochrome_b5"/>
</dbReference>
<keyword evidence="7" id="KW-0492">Microsome</keyword>
<evidence type="ECO:0000256" key="8">
    <source>
        <dbReference type="ARBA" id="ARBA00022982"/>
    </source>
</evidence>
<dbReference type="InterPro" id="IPR018506">
    <property type="entry name" value="Cyt_B5_heme-BS"/>
</dbReference>
<dbReference type="Gene3D" id="3.10.120.10">
    <property type="entry name" value="Cytochrome b5-like heme/steroid binding domain"/>
    <property type="match status" value="1"/>
</dbReference>
<dbReference type="PANTHER" id="PTHR19359:SF150">
    <property type="entry name" value="CYTOCHROME B5"/>
    <property type="match status" value="1"/>
</dbReference>
<comment type="similarity">
    <text evidence="12 13">Belongs to the cytochrome b5 family.</text>
</comment>
<evidence type="ECO:0000256" key="3">
    <source>
        <dbReference type="ARBA" id="ARBA00022617"/>
    </source>
</evidence>
<dbReference type="EMBL" id="JBBJBU010000001">
    <property type="protein sequence ID" value="KAK7207862.1"/>
    <property type="molecule type" value="Genomic_DNA"/>
</dbReference>
<keyword evidence="8" id="KW-0249">Electron transport</keyword>
<dbReference type="PROSITE" id="PS50255">
    <property type="entry name" value="CYTOCHROME_B5_2"/>
    <property type="match status" value="1"/>
</dbReference>
<comment type="caution">
    <text evidence="16">The sequence shown here is derived from an EMBL/GenBank/DDBJ whole genome shotgun (WGS) entry which is preliminary data.</text>
</comment>
<keyword evidence="5 13" id="KW-0479">Metal-binding</keyword>
<organism evidence="16 17">
    <name type="scientific">Myxozyma melibiosi</name>
    <dbReference type="NCBI Taxonomy" id="54550"/>
    <lineage>
        <taxon>Eukaryota</taxon>
        <taxon>Fungi</taxon>
        <taxon>Dikarya</taxon>
        <taxon>Ascomycota</taxon>
        <taxon>Saccharomycotina</taxon>
        <taxon>Lipomycetes</taxon>
        <taxon>Lipomycetales</taxon>
        <taxon>Lipomycetaceae</taxon>
        <taxon>Myxozyma</taxon>
    </lineage>
</organism>
<accession>A0ABR1FDD2</accession>
<evidence type="ECO:0000313" key="16">
    <source>
        <dbReference type="EMBL" id="KAK7207862.1"/>
    </source>
</evidence>
<evidence type="ECO:0000256" key="14">
    <source>
        <dbReference type="SAM" id="MobiDB-lite"/>
    </source>
</evidence>
<keyword evidence="17" id="KW-1185">Reference proteome</keyword>
<evidence type="ECO:0000256" key="7">
    <source>
        <dbReference type="ARBA" id="ARBA00022848"/>
    </source>
</evidence>
<keyword evidence="9 13" id="KW-0408">Iron</keyword>
<name>A0ABR1FDD2_9ASCO</name>
<keyword evidence="13" id="KW-1133">Transmembrane helix</keyword>
<keyword evidence="3 13" id="KW-0349">Heme</keyword>
<evidence type="ECO:0000259" key="15">
    <source>
        <dbReference type="PROSITE" id="PS50255"/>
    </source>
</evidence>
<dbReference type="PANTHER" id="PTHR19359">
    <property type="entry name" value="CYTOCHROME B5"/>
    <property type="match status" value="1"/>
</dbReference>